<evidence type="ECO:0000256" key="6">
    <source>
        <dbReference type="SAM" id="Phobius"/>
    </source>
</evidence>
<evidence type="ECO:0000313" key="9">
    <source>
        <dbReference type="Proteomes" id="UP000275394"/>
    </source>
</evidence>
<name>A0A3N2DFX4_9GAMM</name>
<gene>
    <name evidence="8" type="ORF">EDC56_3429</name>
</gene>
<dbReference type="PANTHER" id="PTHR36115:SF6">
    <property type="entry name" value="PROLINE-RICH ANTIGEN HOMOLOG"/>
    <property type="match status" value="1"/>
</dbReference>
<evidence type="ECO:0000313" key="8">
    <source>
        <dbReference type="EMBL" id="ROR98693.1"/>
    </source>
</evidence>
<keyword evidence="3 6" id="KW-0812">Transmembrane</keyword>
<accession>A0A3N2DFX4</accession>
<dbReference type="PANTHER" id="PTHR36115">
    <property type="entry name" value="PROLINE-RICH ANTIGEN HOMOLOG-RELATED"/>
    <property type="match status" value="1"/>
</dbReference>
<comment type="caution">
    <text evidence="8">The sequence shown here is derived from an EMBL/GenBank/DDBJ whole genome shotgun (WGS) entry which is preliminary data.</text>
</comment>
<dbReference type="Pfam" id="PF06271">
    <property type="entry name" value="RDD"/>
    <property type="match status" value="1"/>
</dbReference>
<keyword evidence="5 6" id="KW-0472">Membrane</keyword>
<feature type="transmembrane region" description="Helical" evidence="6">
    <location>
        <begin position="43"/>
        <end position="61"/>
    </location>
</feature>
<dbReference type="Proteomes" id="UP000275394">
    <property type="component" value="Unassembled WGS sequence"/>
</dbReference>
<dbReference type="GO" id="GO:0005886">
    <property type="term" value="C:plasma membrane"/>
    <property type="evidence" value="ECO:0007669"/>
    <property type="project" value="UniProtKB-SubCell"/>
</dbReference>
<dbReference type="AlphaFoldDB" id="A0A3N2DFX4"/>
<feature type="transmembrane region" description="Helical" evidence="6">
    <location>
        <begin position="15"/>
        <end position="36"/>
    </location>
</feature>
<keyword evidence="4 6" id="KW-1133">Transmembrane helix</keyword>
<dbReference type="OrthoDB" id="9787732at2"/>
<protein>
    <submittedName>
        <fullName evidence="8">RDD family protein</fullName>
    </submittedName>
</protein>
<feature type="transmembrane region" description="Helical" evidence="6">
    <location>
        <begin position="125"/>
        <end position="145"/>
    </location>
</feature>
<evidence type="ECO:0000256" key="1">
    <source>
        <dbReference type="ARBA" id="ARBA00004651"/>
    </source>
</evidence>
<keyword evidence="9" id="KW-1185">Reference proteome</keyword>
<evidence type="ECO:0000256" key="5">
    <source>
        <dbReference type="ARBA" id="ARBA00023136"/>
    </source>
</evidence>
<dbReference type="InterPro" id="IPR010432">
    <property type="entry name" value="RDD"/>
</dbReference>
<organism evidence="8 9">
    <name type="scientific">Sinobacterium caligoides</name>
    <dbReference type="NCBI Taxonomy" id="933926"/>
    <lineage>
        <taxon>Bacteria</taxon>
        <taxon>Pseudomonadati</taxon>
        <taxon>Pseudomonadota</taxon>
        <taxon>Gammaproteobacteria</taxon>
        <taxon>Cellvibrionales</taxon>
        <taxon>Spongiibacteraceae</taxon>
        <taxon>Sinobacterium</taxon>
    </lineage>
</organism>
<feature type="transmembrane region" description="Helical" evidence="6">
    <location>
        <begin position="175"/>
        <end position="194"/>
    </location>
</feature>
<evidence type="ECO:0000256" key="4">
    <source>
        <dbReference type="ARBA" id="ARBA00022989"/>
    </source>
</evidence>
<dbReference type="EMBL" id="RKHR01000007">
    <property type="protein sequence ID" value="ROR98693.1"/>
    <property type="molecule type" value="Genomic_DNA"/>
</dbReference>
<reference evidence="8 9" key="1">
    <citation type="submission" date="2018-11" db="EMBL/GenBank/DDBJ databases">
        <title>Genomic Encyclopedia of Type Strains, Phase IV (KMG-IV): sequencing the most valuable type-strain genomes for metagenomic binning, comparative biology and taxonomic classification.</title>
        <authorList>
            <person name="Goeker M."/>
        </authorList>
    </citation>
    <scope>NUCLEOTIDE SEQUENCE [LARGE SCALE GENOMIC DNA]</scope>
    <source>
        <strain evidence="8 9">DSM 100316</strain>
    </source>
</reference>
<proteinExistence type="predicted"/>
<dbReference type="InterPro" id="IPR051791">
    <property type="entry name" value="Pra-immunoreactive"/>
</dbReference>
<evidence type="ECO:0000256" key="3">
    <source>
        <dbReference type="ARBA" id="ARBA00022692"/>
    </source>
</evidence>
<feature type="domain" description="RDD" evidence="7">
    <location>
        <begin position="8"/>
        <end position="154"/>
    </location>
</feature>
<feature type="transmembrane region" description="Helical" evidence="6">
    <location>
        <begin position="95"/>
        <end position="113"/>
    </location>
</feature>
<comment type="subcellular location">
    <subcellularLocation>
        <location evidence="1">Cell membrane</location>
        <topology evidence="1">Multi-pass membrane protein</topology>
    </subcellularLocation>
</comment>
<dbReference type="RefSeq" id="WP_123713754.1">
    <property type="nucleotide sequence ID" value="NZ_RKHR01000007.1"/>
</dbReference>
<keyword evidence="2" id="KW-1003">Cell membrane</keyword>
<sequence length="323" mass="36083">MVGRKPWLASLGRRVIAFSIDLLLLCIFGFFLSLAYEASFVQLGARGVLIGMVAALLYFGILNSRVSDGQTLGKKLTRIKVVDRNGKSIDLLRSFVRYCIFAIPLSLLGVDILSEQLMRYIHYPLTVIVIGSVVATVYLLLFNYITKQSLHDLVVRTLVVNSAAPCESVRPMWRAHLSVTVLIFMMATVMPRFIDLPMSQDHSIGLAETERLLREEHSVISAKVTQGESTLYRSVRPVDALKRVEVSAMLAENIISDTELARKLAMSTLKAYQKAKDSDEIVVRLNYGFAIGIWSRWSRKSYRFQTADLSANGLDTVQAGDQS</sequence>
<evidence type="ECO:0000259" key="7">
    <source>
        <dbReference type="Pfam" id="PF06271"/>
    </source>
</evidence>
<evidence type="ECO:0000256" key="2">
    <source>
        <dbReference type="ARBA" id="ARBA00022475"/>
    </source>
</evidence>